<sequence>PVNSDLRRAREELRRARLAEPKRVFPVLNCAGRREYCAGRRRQHNSLKWP</sequence>
<name>A0A392WCJ9_9FABA</name>
<comment type="caution">
    <text evidence="1">The sequence shown here is derived from an EMBL/GenBank/DDBJ whole genome shotgun (WGS) entry which is preliminary data.</text>
</comment>
<dbReference type="EMBL" id="LXQA011471256">
    <property type="protein sequence ID" value="MCI98354.1"/>
    <property type="molecule type" value="Genomic_DNA"/>
</dbReference>
<dbReference type="AlphaFoldDB" id="A0A392WCJ9"/>
<evidence type="ECO:0000313" key="2">
    <source>
        <dbReference type="Proteomes" id="UP000265520"/>
    </source>
</evidence>
<organism evidence="1 2">
    <name type="scientific">Trifolium medium</name>
    <dbReference type="NCBI Taxonomy" id="97028"/>
    <lineage>
        <taxon>Eukaryota</taxon>
        <taxon>Viridiplantae</taxon>
        <taxon>Streptophyta</taxon>
        <taxon>Embryophyta</taxon>
        <taxon>Tracheophyta</taxon>
        <taxon>Spermatophyta</taxon>
        <taxon>Magnoliopsida</taxon>
        <taxon>eudicotyledons</taxon>
        <taxon>Gunneridae</taxon>
        <taxon>Pentapetalae</taxon>
        <taxon>rosids</taxon>
        <taxon>fabids</taxon>
        <taxon>Fabales</taxon>
        <taxon>Fabaceae</taxon>
        <taxon>Papilionoideae</taxon>
        <taxon>50 kb inversion clade</taxon>
        <taxon>NPAAA clade</taxon>
        <taxon>Hologalegina</taxon>
        <taxon>IRL clade</taxon>
        <taxon>Trifolieae</taxon>
        <taxon>Trifolium</taxon>
    </lineage>
</organism>
<evidence type="ECO:0000313" key="1">
    <source>
        <dbReference type="EMBL" id="MCI98354.1"/>
    </source>
</evidence>
<accession>A0A392WCJ9</accession>
<protein>
    <submittedName>
        <fullName evidence="1">Uncharacterized protein</fullName>
    </submittedName>
</protein>
<proteinExistence type="predicted"/>
<reference evidence="1 2" key="1">
    <citation type="journal article" date="2018" name="Front. Plant Sci.">
        <title>Red Clover (Trifolium pratense) and Zigzag Clover (T. medium) - A Picture of Genomic Similarities and Differences.</title>
        <authorList>
            <person name="Dluhosova J."/>
            <person name="Istvanek J."/>
            <person name="Nedelnik J."/>
            <person name="Repkova J."/>
        </authorList>
    </citation>
    <scope>NUCLEOTIDE SEQUENCE [LARGE SCALE GENOMIC DNA]</scope>
    <source>
        <strain evidence="2">cv. 10/8</strain>
        <tissue evidence="1">Leaf</tissue>
    </source>
</reference>
<dbReference type="Proteomes" id="UP000265520">
    <property type="component" value="Unassembled WGS sequence"/>
</dbReference>
<keyword evidence="2" id="KW-1185">Reference proteome</keyword>
<feature type="non-terminal residue" evidence="1">
    <location>
        <position position="1"/>
    </location>
</feature>